<dbReference type="InterPro" id="IPR039421">
    <property type="entry name" value="Type_1_exporter"/>
</dbReference>
<reference evidence="13" key="1">
    <citation type="submission" date="2020-10" db="EMBL/GenBank/DDBJ databases">
        <authorList>
            <person name="Gilroy R."/>
        </authorList>
    </citation>
    <scope>NUCLEOTIDE SEQUENCE</scope>
    <source>
        <strain evidence="13">10669</strain>
    </source>
</reference>
<feature type="non-terminal residue" evidence="13">
    <location>
        <position position="1"/>
    </location>
</feature>
<dbReference type="Pfam" id="PF00005">
    <property type="entry name" value="ABC_tran"/>
    <property type="match status" value="1"/>
</dbReference>
<dbReference type="Gene3D" id="1.20.1560.10">
    <property type="entry name" value="ABC transporter type 1, transmembrane domain"/>
    <property type="match status" value="1"/>
</dbReference>
<dbReference type="Pfam" id="PF00664">
    <property type="entry name" value="ABC_membrane"/>
    <property type="match status" value="1"/>
</dbReference>
<dbReference type="PROSITE" id="PS00211">
    <property type="entry name" value="ABC_TRANSPORTER_1"/>
    <property type="match status" value="1"/>
</dbReference>
<dbReference type="PANTHER" id="PTHR24221:SF654">
    <property type="entry name" value="ATP-BINDING CASSETTE SUB-FAMILY B MEMBER 6"/>
    <property type="match status" value="1"/>
</dbReference>
<keyword evidence="2" id="KW-0813">Transport</keyword>
<dbReference type="InterPro" id="IPR027417">
    <property type="entry name" value="P-loop_NTPase"/>
</dbReference>
<reference evidence="13" key="2">
    <citation type="journal article" date="2021" name="PeerJ">
        <title>Extensive microbial diversity within the chicken gut microbiome revealed by metagenomics and culture.</title>
        <authorList>
            <person name="Gilroy R."/>
            <person name="Ravi A."/>
            <person name="Getino M."/>
            <person name="Pursley I."/>
            <person name="Horton D.L."/>
            <person name="Alikhan N.F."/>
            <person name="Baker D."/>
            <person name="Gharbi K."/>
            <person name="Hall N."/>
            <person name="Watson M."/>
            <person name="Adriaenssens E.M."/>
            <person name="Foster-Nyarko E."/>
            <person name="Jarju S."/>
            <person name="Secka A."/>
            <person name="Antonio M."/>
            <person name="Oren A."/>
            <person name="Chaudhuri R.R."/>
            <person name="La Ragione R."/>
            <person name="Hildebrand F."/>
            <person name="Pallen M.J."/>
        </authorList>
    </citation>
    <scope>NUCLEOTIDE SEQUENCE</scope>
    <source>
        <strain evidence="13">10669</strain>
    </source>
</reference>
<dbReference type="InterPro" id="IPR003439">
    <property type="entry name" value="ABC_transporter-like_ATP-bd"/>
</dbReference>
<dbReference type="GO" id="GO:0034040">
    <property type="term" value="F:ATPase-coupled lipid transmembrane transporter activity"/>
    <property type="evidence" value="ECO:0007669"/>
    <property type="project" value="TreeGrafter"/>
</dbReference>
<dbReference type="SMART" id="SM00382">
    <property type="entry name" value="AAA"/>
    <property type="match status" value="1"/>
</dbReference>
<dbReference type="GO" id="GO:0005886">
    <property type="term" value="C:plasma membrane"/>
    <property type="evidence" value="ECO:0007669"/>
    <property type="project" value="UniProtKB-SubCell"/>
</dbReference>
<dbReference type="SUPFAM" id="SSF90123">
    <property type="entry name" value="ABC transporter transmembrane region"/>
    <property type="match status" value="1"/>
</dbReference>
<gene>
    <name evidence="13" type="ORF">IAC75_01365</name>
</gene>
<evidence type="ECO:0000256" key="10">
    <source>
        <dbReference type="SAM" id="SignalP"/>
    </source>
</evidence>
<feature type="transmembrane region" description="Helical" evidence="9">
    <location>
        <begin position="171"/>
        <end position="191"/>
    </location>
</feature>
<dbReference type="GO" id="GO:0016887">
    <property type="term" value="F:ATP hydrolysis activity"/>
    <property type="evidence" value="ECO:0007669"/>
    <property type="project" value="InterPro"/>
</dbReference>
<dbReference type="Gene3D" id="3.40.50.300">
    <property type="entry name" value="P-loop containing nucleotide triphosphate hydrolases"/>
    <property type="match status" value="1"/>
</dbReference>
<keyword evidence="5" id="KW-0547">Nucleotide-binding</keyword>
<proteinExistence type="predicted"/>
<evidence type="ECO:0000313" key="14">
    <source>
        <dbReference type="Proteomes" id="UP000886812"/>
    </source>
</evidence>
<evidence type="ECO:0000313" key="13">
    <source>
        <dbReference type="EMBL" id="HIV03782.1"/>
    </source>
</evidence>
<evidence type="ECO:0000256" key="5">
    <source>
        <dbReference type="ARBA" id="ARBA00022741"/>
    </source>
</evidence>
<feature type="domain" description="ABC transmembrane type-1" evidence="12">
    <location>
        <begin position="42"/>
        <end position="311"/>
    </location>
</feature>
<evidence type="ECO:0000256" key="2">
    <source>
        <dbReference type="ARBA" id="ARBA00022448"/>
    </source>
</evidence>
<dbReference type="PROSITE" id="PS50893">
    <property type="entry name" value="ABC_TRANSPORTER_2"/>
    <property type="match status" value="1"/>
</dbReference>
<evidence type="ECO:0000256" key="8">
    <source>
        <dbReference type="ARBA" id="ARBA00023136"/>
    </source>
</evidence>
<feature type="domain" description="ABC transporter" evidence="11">
    <location>
        <begin position="345"/>
        <end position="579"/>
    </location>
</feature>
<accession>A0A9D1NIF9</accession>
<dbReference type="AlphaFoldDB" id="A0A9D1NIF9"/>
<feature type="transmembrane region" description="Helical" evidence="9">
    <location>
        <begin position="255"/>
        <end position="273"/>
    </location>
</feature>
<keyword evidence="8 9" id="KW-0472">Membrane</keyword>
<dbReference type="GO" id="GO:0005524">
    <property type="term" value="F:ATP binding"/>
    <property type="evidence" value="ECO:0007669"/>
    <property type="project" value="UniProtKB-KW"/>
</dbReference>
<evidence type="ECO:0000259" key="12">
    <source>
        <dbReference type="PROSITE" id="PS50929"/>
    </source>
</evidence>
<dbReference type="EMBL" id="DVOG01000038">
    <property type="protein sequence ID" value="HIV03782.1"/>
    <property type="molecule type" value="Genomic_DNA"/>
</dbReference>
<dbReference type="PROSITE" id="PS50929">
    <property type="entry name" value="ABC_TM1F"/>
    <property type="match status" value="1"/>
</dbReference>
<dbReference type="SUPFAM" id="SSF52540">
    <property type="entry name" value="P-loop containing nucleoside triphosphate hydrolases"/>
    <property type="match status" value="1"/>
</dbReference>
<evidence type="ECO:0000256" key="9">
    <source>
        <dbReference type="SAM" id="Phobius"/>
    </source>
</evidence>
<feature type="chain" id="PRO_5039312709" evidence="10">
    <location>
        <begin position="22"/>
        <end position="595"/>
    </location>
</feature>
<evidence type="ECO:0000256" key="4">
    <source>
        <dbReference type="ARBA" id="ARBA00022692"/>
    </source>
</evidence>
<dbReference type="Proteomes" id="UP000886812">
    <property type="component" value="Unassembled WGS sequence"/>
</dbReference>
<dbReference type="InterPro" id="IPR036640">
    <property type="entry name" value="ABC1_TM_sf"/>
</dbReference>
<keyword evidence="7 9" id="KW-1133">Transmembrane helix</keyword>
<feature type="transmembrane region" description="Helical" evidence="9">
    <location>
        <begin position="62"/>
        <end position="81"/>
    </location>
</feature>
<dbReference type="FunFam" id="3.40.50.300:FF:000221">
    <property type="entry name" value="Multidrug ABC transporter ATP-binding protein"/>
    <property type="match status" value="1"/>
</dbReference>
<dbReference type="InterPro" id="IPR011527">
    <property type="entry name" value="ABC1_TM_dom"/>
</dbReference>
<evidence type="ECO:0000256" key="1">
    <source>
        <dbReference type="ARBA" id="ARBA00004651"/>
    </source>
</evidence>
<feature type="transmembrane region" description="Helical" evidence="9">
    <location>
        <begin position="146"/>
        <end position="165"/>
    </location>
</feature>
<evidence type="ECO:0000256" key="7">
    <source>
        <dbReference type="ARBA" id="ARBA00022989"/>
    </source>
</evidence>
<keyword evidence="4 9" id="KW-0812">Transmembrane</keyword>
<organism evidence="13 14">
    <name type="scientific">Candidatus Spyradosoma merdigallinarum</name>
    <dbReference type="NCBI Taxonomy" id="2840950"/>
    <lineage>
        <taxon>Bacteria</taxon>
        <taxon>Pseudomonadati</taxon>
        <taxon>Verrucomicrobiota</taxon>
        <taxon>Opitutia</taxon>
        <taxon>Opitutia incertae sedis</taxon>
        <taxon>Candidatus Spyradosoma</taxon>
    </lineage>
</organism>
<keyword evidence="3" id="KW-1003">Cell membrane</keyword>
<keyword evidence="10" id="KW-0732">Signal</keyword>
<evidence type="ECO:0000259" key="11">
    <source>
        <dbReference type="PROSITE" id="PS50893"/>
    </source>
</evidence>
<dbReference type="InterPro" id="IPR017871">
    <property type="entry name" value="ABC_transporter-like_CS"/>
</dbReference>
<sequence>SPHRGLLALAVFCGAAAAATAGFGLPMMMDKVFPVVFGEKPLPEFLQRAIAGRVPAESVPALTMWCAAAAMPLLMVFRGAASFANTYLISKIGLRVLEDLRLRVFARIQELPLAYHDRVSRGDLMATTVFYTQNLQQNMLSVTNDLVIQPLTLLAALAFLAYQSLTNNEVGLLLLNLLVAAATIPAVKQIGKKIIERMKKMLCGLNDIATTVQQNLSAQREVRSFCLEKQQTELLRGQIRAFVDALFKLSAWRQALTPIIEILSVLALSFSLFMGVRGGITLTQFTAIALALYYCYDPIKRLGEVYNTMQLAGVALAGVDAVLYAKDEMPEPENPAPLRNVRGDVEFSDVSFAYVRGKPVLKNVSVRVPAGQIVALVGPSGSGKTTFINLLCRFYDPSAGTVKIDGRDLRGVSRADRTAGIGLVSQAPVLFRGTVRDNIRIGDPAADDAAVFRAGALAAVDEFVRERPEGYDRMIGEGGEGLSGGQRQRVSVARAFLKNAPILVLDEATASLDMLSEEKIQQSLESLTKGRTTFIIAHRFSTIRRAQRILVFEEGRVVADGPHAALYASSPLYRELYDRQVADAKKGKTEGGKSA</sequence>
<dbReference type="InterPro" id="IPR003593">
    <property type="entry name" value="AAA+_ATPase"/>
</dbReference>
<dbReference type="PANTHER" id="PTHR24221">
    <property type="entry name" value="ATP-BINDING CASSETTE SUB-FAMILY B"/>
    <property type="match status" value="1"/>
</dbReference>
<evidence type="ECO:0000256" key="3">
    <source>
        <dbReference type="ARBA" id="ARBA00022475"/>
    </source>
</evidence>
<protein>
    <submittedName>
        <fullName evidence="13">ABC transporter ATP-binding protein</fullName>
    </submittedName>
</protein>
<dbReference type="GO" id="GO:0140359">
    <property type="term" value="F:ABC-type transporter activity"/>
    <property type="evidence" value="ECO:0007669"/>
    <property type="project" value="InterPro"/>
</dbReference>
<comment type="subcellular location">
    <subcellularLocation>
        <location evidence="1">Cell membrane</location>
        <topology evidence="1">Multi-pass membrane protein</topology>
    </subcellularLocation>
</comment>
<name>A0A9D1NIF9_9BACT</name>
<comment type="caution">
    <text evidence="13">The sequence shown here is derived from an EMBL/GenBank/DDBJ whole genome shotgun (WGS) entry which is preliminary data.</text>
</comment>
<feature type="signal peptide" evidence="10">
    <location>
        <begin position="1"/>
        <end position="21"/>
    </location>
</feature>
<evidence type="ECO:0000256" key="6">
    <source>
        <dbReference type="ARBA" id="ARBA00022840"/>
    </source>
</evidence>
<keyword evidence="6 13" id="KW-0067">ATP-binding</keyword>